<feature type="signal peptide" evidence="5">
    <location>
        <begin position="1"/>
        <end position="25"/>
    </location>
</feature>
<reference evidence="7 8" key="1">
    <citation type="submission" date="2020-08" db="EMBL/GenBank/DDBJ databases">
        <title>Genome public.</title>
        <authorList>
            <person name="Liu C."/>
            <person name="Sun Q."/>
        </authorList>
    </citation>
    <scope>NUCLEOTIDE SEQUENCE [LARGE SCALE GENOMIC DNA]</scope>
    <source>
        <strain evidence="7 8">M2</strain>
    </source>
</reference>
<protein>
    <submittedName>
        <fullName evidence="7">ABC transporter substrate-binding protein</fullName>
    </submittedName>
</protein>
<sequence>MKKTLSMLLAGAMLAAALTGCGSSASTGSDSADSSTDSSASGAAFKLGGTGPLTGAAAIYGNACKNGAQIAVDEINAEGGDIQFELNYQDDEGDAEKAVNAYNTLKDWGMQLSLGSVTSKPCEATAAETYSDRIFALTPSASSTGTTEGKDNMFQMCFIDPAQGTLAADKIAEKKLGTKIAIIWKNDDVYSTGIHDKFVEEAKTKGLEVVSDMTFTDSSANDFSVQLNDAKSKGAELVFLPIYYQPASLILTQAHDMGFQTTFFGVDGMDGILTLEGFDTSLAEGLMLMTPFNANSTDEKTASFVKKYQEQFGETPNQFAADAYDCVYAYKQALENAGATPDMSAEDLCDKMIEQFTSMTFDGLTGTSATWSTEGAVTKDPTVAVIKDGKYVNV</sequence>
<accession>A0ABR7GLC3</accession>
<evidence type="ECO:0000256" key="5">
    <source>
        <dbReference type="SAM" id="SignalP"/>
    </source>
</evidence>
<dbReference type="InterPro" id="IPR028081">
    <property type="entry name" value="Leu-bd"/>
</dbReference>
<dbReference type="SUPFAM" id="SSF53822">
    <property type="entry name" value="Periplasmic binding protein-like I"/>
    <property type="match status" value="1"/>
</dbReference>
<dbReference type="EMBL" id="JACOPK010000003">
    <property type="protein sequence ID" value="MBC5695110.1"/>
    <property type="molecule type" value="Genomic_DNA"/>
</dbReference>
<dbReference type="Gene3D" id="3.40.50.2300">
    <property type="match status" value="2"/>
</dbReference>
<keyword evidence="2" id="KW-0813">Transport</keyword>
<dbReference type="RefSeq" id="WP_186969406.1">
    <property type="nucleotide sequence ID" value="NZ_JACOPK010000003.1"/>
</dbReference>
<evidence type="ECO:0000256" key="4">
    <source>
        <dbReference type="ARBA" id="ARBA00022970"/>
    </source>
</evidence>
<organism evidence="7 8">
    <name type="scientific">Agathobaculum hominis</name>
    <dbReference type="NCBI Taxonomy" id="2763014"/>
    <lineage>
        <taxon>Bacteria</taxon>
        <taxon>Bacillati</taxon>
        <taxon>Bacillota</taxon>
        <taxon>Clostridia</taxon>
        <taxon>Eubacteriales</taxon>
        <taxon>Butyricicoccaceae</taxon>
        <taxon>Agathobaculum</taxon>
    </lineage>
</organism>
<evidence type="ECO:0000259" key="6">
    <source>
        <dbReference type="Pfam" id="PF13458"/>
    </source>
</evidence>
<dbReference type="InterPro" id="IPR000709">
    <property type="entry name" value="Leu_Ile_Val-bd"/>
</dbReference>
<comment type="caution">
    <text evidence="7">The sequence shown here is derived from an EMBL/GenBank/DDBJ whole genome shotgun (WGS) entry which is preliminary data.</text>
</comment>
<dbReference type="InterPro" id="IPR028082">
    <property type="entry name" value="Peripla_BP_I"/>
</dbReference>
<dbReference type="PANTHER" id="PTHR30483">
    <property type="entry name" value="LEUCINE-SPECIFIC-BINDING PROTEIN"/>
    <property type="match status" value="1"/>
</dbReference>
<evidence type="ECO:0000313" key="7">
    <source>
        <dbReference type="EMBL" id="MBC5695110.1"/>
    </source>
</evidence>
<evidence type="ECO:0000313" key="8">
    <source>
        <dbReference type="Proteomes" id="UP000641741"/>
    </source>
</evidence>
<gene>
    <name evidence="7" type="ORF">H8S02_04005</name>
</gene>
<dbReference type="PROSITE" id="PS51257">
    <property type="entry name" value="PROKAR_LIPOPROTEIN"/>
    <property type="match status" value="1"/>
</dbReference>
<dbReference type="Pfam" id="PF13458">
    <property type="entry name" value="Peripla_BP_6"/>
    <property type="match status" value="1"/>
</dbReference>
<evidence type="ECO:0000256" key="1">
    <source>
        <dbReference type="ARBA" id="ARBA00010062"/>
    </source>
</evidence>
<evidence type="ECO:0000256" key="2">
    <source>
        <dbReference type="ARBA" id="ARBA00022448"/>
    </source>
</evidence>
<dbReference type="InterPro" id="IPR051010">
    <property type="entry name" value="BCAA_transport"/>
</dbReference>
<name>A0ABR7GLC3_9FIRM</name>
<keyword evidence="4" id="KW-0029">Amino-acid transport</keyword>
<comment type="similarity">
    <text evidence="1">Belongs to the leucine-binding protein family.</text>
</comment>
<feature type="chain" id="PRO_5045675151" evidence="5">
    <location>
        <begin position="26"/>
        <end position="394"/>
    </location>
</feature>
<dbReference type="CDD" id="cd06347">
    <property type="entry name" value="PBP1_ABC_LivK_ligand_binding-like"/>
    <property type="match status" value="1"/>
</dbReference>
<dbReference type="Proteomes" id="UP000641741">
    <property type="component" value="Unassembled WGS sequence"/>
</dbReference>
<dbReference type="PANTHER" id="PTHR30483:SF6">
    <property type="entry name" value="PERIPLASMIC BINDING PROTEIN OF ABC TRANSPORTER FOR NATURAL AMINO ACIDS"/>
    <property type="match status" value="1"/>
</dbReference>
<feature type="domain" description="Leucine-binding protein" evidence="6">
    <location>
        <begin position="46"/>
        <end position="389"/>
    </location>
</feature>
<keyword evidence="8" id="KW-1185">Reference proteome</keyword>
<proteinExistence type="inferred from homology"/>
<keyword evidence="3 5" id="KW-0732">Signal</keyword>
<evidence type="ECO:0000256" key="3">
    <source>
        <dbReference type="ARBA" id="ARBA00022729"/>
    </source>
</evidence>
<dbReference type="PRINTS" id="PR00337">
    <property type="entry name" value="LEUILEVALBP"/>
</dbReference>